<dbReference type="InterPro" id="IPR036291">
    <property type="entry name" value="NAD(P)-bd_dom_sf"/>
</dbReference>
<name>A0A975P552_9RHOB</name>
<accession>A0A975P552</accession>
<organism evidence="2 3">
    <name type="scientific">Gemmobacter fulvus</name>
    <dbReference type="NCBI Taxonomy" id="2840474"/>
    <lineage>
        <taxon>Bacteria</taxon>
        <taxon>Pseudomonadati</taxon>
        <taxon>Pseudomonadota</taxon>
        <taxon>Alphaproteobacteria</taxon>
        <taxon>Rhodobacterales</taxon>
        <taxon>Paracoccaceae</taxon>
        <taxon>Gemmobacter</taxon>
    </lineage>
</organism>
<evidence type="ECO:0000313" key="2">
    <source>
        <dbReference type="EMBL" id="QWK89203.1"/>
    </source>
</evidence>
<dbReference type="RefSeq" id="WP_215505784.1">
    <property type="nucleotide sequence ID" value="NZ_CP076361.1"/>
</dbReference>
<gene>
    <name evidence="2" type="ORF">KM031_09980</name>
</gene>
<dbReference type="Pfam" id="PF01370">
    <property type="entry name" value="Epimerase"/>
    <property type="match status" value="1"/>
</dbReference>
<dbReference type="SUPFAM" id="SSF51735">
    <property type="entry name" value="NAD(P)-binding Rossmann-fold domains"/>
    <property type="match status" value="1"/>
</dbReference>
<evidence type="ECO:0000259" key="1">
    <source>
        <dbReference type="Pfam" id="PF01370"/>
    </source>
</evidence>
<dbReference type="AlphaFoldDB" id="A0A975P552"/>
<evidence type="ECO:0000313" key="3">
    <source>
        <dbReference type="Proteomes" id="UP000679352"/>
    </source>
</evidence>
<dbReference type="EMBL" id="CP076361">
    <property type="protein sequence ID" value="QWK89203.1"/>
    <property type="molecule type" value="Genomic_DNA"/>
</dbReference>
<keyword evidence="3" id="KW-1185">Reference proteome</keyword>
<dbReference type="Proteomes" id="UP000679352">
    <property type="component" value="Chromosome"/>
</dbReference>
<dbReference type="InterPro" id="IPR001509">
    <property type="entry name" value="Epimerase_deHydtase"/>
</dbReference>
<proteinExistence type="predicted"/>
<protein>
    <submittedName>
        <fullName evidence="2">NAD(P)-dependent oxidoreductase</fullName>
    </submittedName>
</protein>
<dbReference type="KEGG" id="gfu:KM031_09980"/>
<feature type="domain" description="NAD-dependent epimerase/dehydratase" evidence="1">
    <location>
        <begin position="77"/>
        <end position="170"/>
    </location>
</feature>
<dbReference type="Gene3D" id="3.40.50.720">
    <property type="entry name" value="NAD(P)-binding Rossmann-like Domain"/>
    <property type="match status" value="1"/>
</dbReference>
<sequence>MICVMGAAGRLGRILNAVWRGRDAPGPVLWQGRGPGLPPGWLGWDVLREDWPAGHPAAAALRDGIFLCLSGVTRGDAAAMAQNVTLALAACDAARRCGARHVFLCSSAAVYGAGTPAGGAFSETDALAPTSDYGRAKVEMERLAFSLPAGAGAGLPGITALRIGNVLGADSLIGGMVPNRPVILDPVAGQAGGPVRSYIGPATLAHVLRALCDRVQTGAEMPKLLNIAAPGGVAMGDLLDAAGQDWRFGPENPQVLPRVVLQTTALQACVPLPATAASPAAMVAEWRGLGMDQTGARGA</sequence>
<reference evidence="2" key="1">
    <citation type="submission" date="2021-06" db="EMBL/GenBank/DDBJ databases">
        <title>Direct submission.</title>
        <authorList>
            <person name="Lee C.-S."/>
            <person name="Jin L."/>
        </authorList>
    </citation>
    <scope>NUCLEOTIDE SEQUENCE</scope>
    <source>
        <strain evidence="2">Con5</strain>
    </source>
</reference>